<proteinExistence type="predicted"/>
<accession>A0ABQ8WTF6</accession>
<sequence>MSIAHSPSHPRSRDAKAVLTHFSWRHPPDYWPHIGHTPEDLYQPVEDSTRVVIKTTYMPGGNGSFLVRVARTKGRKTYNSEDSLVVTHPTTNSPACGLCAASSSVGVAG</sequence>
<feature type="non-terminal residue" evidence="1">
    <location>
        <position position="109"/>
    </location>
</feature>
<dbReference type="Proteomes" id="UP001220256">
    <property type="component" value="Unassembled WGS sequence"/>
</dbReference>
<comment type="caution">
    <text evidence="1">The sequence shown here is derived from an EMBL/GenBank/DDBJ whole genome shotgun (WGS) entry which is preliminary data.</text>
</comment>
<gene>
    <name evidence="1" type="ORF">N7505_004159</name>
</gene>
<keyword evidence="2" id="KW-1185">Reference proteome</keyword>
<evidence type="ECO:0000313" key="1">
    <source>
        <dbReference type="EMBL" id="KAJ5275614.1"/>
    </source>
</evidence>
<protein>
    <submittedName>
        <fullName evidence="1">Uncharacterized protein</fullName>
    </submittedName>
</protein>
<organism evidence="1 2">
    <name type="scientific">Penicillium chrysogenum</name>
    <name type="common">Penicillium notatum</name>
    <dbReference type="NCBI Taxonomy" id="5076"/>
    <lineage>
        <taxon>Eukaryota</taxon>
        <taxon>Fungi</taxon>
        <taxon>Dikarya</taxon>
        <taxon>Ascomycota</taxon>
        <taxon>Pezizomycotina</taxon>
        <taxon>Eurotiomycetes</taxon>
        <taxon>Eurotiomycetidae</taxon>
        <taxon>Eurotiales</taxon>
        <taxon>Aspergillaceae</taxon>
        <taxon>Penicillium</taxon>
        <taxon>Penicillium chrysogenum species complex</taxon>
    </lineage>
</organism>
<dbReference type="EMBL" id="JAPVEB010000002">
    <property type="protein sequence ID" value="KAJ5275614.1"/>
    <property type="molecule type" value="Genomic_DNA"/>
</dbReference>
<reference evidence="1 2" key="1">
    <citation type="journal article" date="2023" name="IMA Fungus">
        <title>Comparative genomic study of the Penicillium genus elucidates a diverse pangenome and 15 lateral gene transfer events.</title>
        <authorList>
            <person name="Petersen C."/>
            <person name="Sorensen T."/>
            <person name="Nielsen M.R."/>
            <person name="Sondergaard T.E."/>
            <person name="Sorensen J.L."/>
            <person name="Fitzpatrick D.A."/>
            <person name="Frisvad J.C."/>
            <person name="Nielsen K.L."/>
        </authorList>
    </citation>
    <scope>NUCLEOTIDE SEQUENCE [LARGE SCALE GENOMIC DNA]</scope>
    <source>
        <strain evidence="1 2">IBT 3361</strain>
    </source>
</reference>
<evidence type="ECO:0000313" key="2">
    <source>
        <dbReference type="Proteomes" id="UP001220256"/>
    </source>
</evidence>
<name>A0ABQ8WTF6_PENCH</name>